<evidence type="ECO:0008006" key="4">
    <source>
        <dbReference type="Google" id="ProtNLM"/>
    </source>
</evidence>
<proteinExistence type="predicted"/>
<dbReference type="RefSeq" id="WP_145924423.1">
    <property type="nucleotide sequence ID" value="NZ_CP014143.1"/>
</dbReference>
<dbReference type="OrthoDB" id="6388970at2"/>
<dbReference type="KEGG" id="micc:AUP74_03048"/>
<dbReference type="Proteomes" id="UP000095672">
    <property type="component" value="Chromosome"/>
</dbReference>
<reference evidence="3" key="1">
    <citation type="submission" date="2016-01" db="EMBL/GenBank/DDBJ databases">
        <title>Complete genome sequence of Microbulbifer sp. CCB-MM1, a halophile isolated from Matang Mangrove Forest, Perak.</title>
        <authorList>
            <person name="Moh T.H."/>
            <person name="Dinesh B."/>
            <person name="Lau N.-S."/>
            <person name="Go F."/>
            <person name="Alexander Chong S.-C."/>
        </authorList>
    </citation>
    <scope>NUCLEOTIDE SEQUENCE [LARGE SCALE GENOMIC DNA]</scope>
    <source>
        <strain evidence="3">CCB-MM1</strain>
    </source>
</reference>
<feature type="signal peptide" evidence="1">
    <location>
        <begin position="1"/>
        <end position="22"/>
    </location>
</feature>
<name>A0A1C9WB92_9GAMM</name>
<dbReference type="EMBL" id="CP014143">
    <property type="protein sequence ID" value="AOS98414.1"/>
    <property type="molecule type" value="Genomic_DNA"/>
</dbReference>
<keyword evidence="1" id="KW-0732">Signal</keyword>
<dbReference type="PATRIC" id="fig|1769779.3.peg.3022"/>
<sequence precursor="true">MRKTIFCVVLLALCTACSSSYHNINEHGANPFGGGFQDREVDEGMYFIIAKTNFKPWVNYSGAYKTFNRRAVELCGSEDYTVLKNEEADYEHISSSGEMGYIISQVSGYVLCGSSAVTTVEAEKIILSDSKKIWFAD</sequence>
<accession>A0A1C9WB92</accession>
<protein>
    <recommendedName>
        <fullName evidence="4">Lipoprotein</fullName>
    </recommendedName>
</protein>
<evidence type="ECO:0000313" key="3">
    <source>
        <dbReference type="Proteomes" id="UP000095672"/>
    </source>
</evidence>
<evidence type="ECO:0000256" key="1">
    <source>
        <dbReference type="SAM" id="SignalP"/>
    </source>
</evidence>
<evidence type="ECO:0000313" key="2">
    <source>
        <dbReference type="EMBL" id="AOS98414.1"/>
    </source>
</evidence>
<feature type="chain" id="PRO_5008895667" description="Lipoprotein" evidence="1">
    <location>
        <begin position="23"/>
        <end position="137"/>
    </location>
</feature>
<dbReference type="AlphaFoldDB" id="A0A1C9WB92"/>
<keyword evidence="3" id="KW-1185">Reference proteome</keyword>
<organism evidence="2 3">
    <name type="scientific">Microbulbifer aggregans</name>
    <dbReference type="NCBI Taxonomy" id="1769779"/>
    <lineage>
        <taxon>Bacteria</taxon>
        <taxon>Pseudomonadati</taxon>
        <taxon>Pseudomonadota</taxon>
        <taxon>Gammaproteobacteria</taxon>
        <taxon>Cellvibrionales</taxon>
        <taxon>Microbulbiferaceae</taxon>
        <taxon>Microbulbifer</taxon>
    </lineage>
</organism>
<gene>
    <name evidence="2" type="ORF">AUP74_03048</name>
</gene>